<dbReference type="RefSeq" id="WP_283732079.1">
    <property type="nucleotide sequence ID" value="NZ_CP125968.1"/>
</dbReference>
<keyword evidence="1" id="KW-0472">Membrane</keyword>
<keyword evidence="1" id="KW-1133">Transmembrane helix</keyword>
<keyword evidence="3" id="KW-1185">Reference proteome</keyword>
<sequence length="126" mass="14575">MKIIVCVLLLLLFGYVLFKFYRLKSKLKQAVVFPVTEEDLKAMRAQPKKALDLPVVAILLRGICGLGLLFLLFIVTVIYDLYDSEVIGWNHYAMFIVPLLFFNPAWNSICDRRRRCNLRGTVCTMK</sequence>
<organism evidence="2 3">
    <name type="scientific">Sporosarcina thermotolerans</name>
    <dbReference type="NCBI Taxonomy" id="633404"/>
    <lineage>
        <taxon>Bacteria</taxon>
        <taxon>Bacillati</taxon>
        <taxon>Bacillota</taxon>
        <taxon>Bacilli</taxon>
        <taxon>Bacillales</taxon>
        <taxon>Caryophanaceae</taxon>
        <taxon>Sporosarcina</taxon>
    </lineage>
</organism>
<feature type="transmembrane region" description="Helical" evidence="1">
    <location>
        <begin position="58"/>
        <end position="82"/>
    </location>
</feature>
<dbReference type="EMBL" id="JAUBDJ010000005">
    <property type="protein sequence ID" value="MDW0117205.1"/>
    <property type="molecule type" value="Genomic_DNA"/>
</dbReference>
<feature type="transmembrane region" description="Helical" evidence="1">
    <location>
        <begin position="89"/>
        <end position="106"/>
    </location>
</feature>
<name>A0AAW9AB30_9BACL</name>
<evidence type="ECO:0000256" key="1">
    <source>
        <dbReference type="SAM" id="Phobius"/>
    </source>
</evidence>
<comment type="caution">
    <text evidence="2">The sequence shown here is derived from an EMBL/GenBank/DDBJ whole genome shotgun (WGS) entry which is preliminary data.</text>
</comment>
<gene>
    <name evidence="2" type="ORF">QTL97_09670</name>
</gene>
<evidence type="ECO:0000313" key="3">
    <source>
        <dbReference type="Proteomes" id="UP001271648"/>
    </source>
</evidence>
<proteinExistence type="predicted"/>
<accession>A0AAW9AB30</accession>
<keyword evidence="1" id="KW-0812">Transmembrane</keyword>
<protein>
    <submittedName>
        <fullName evidence="2">Uncharacterized protein</fullName>
    </submittedName>
</protein>
<evidence type="ECO:0000313" key="2">
    <source>
        <dbReference type="EMBL" id="MDW0117205.1"/>
    </source>
</evidence>
<reference evidence="2 3" key="1">
    <citation type="submission" date="2023-06" db="EMBL/GenBank/DDBJ databases">
        <title>Sporosarcina sp. nov., isolated from Korean traditional fermented seafood 'Jeotgal'.</title>
        <authorList>
            <person name="Yang A.I."/>
            <person name="Shin N.-R."/>
        </authorList>
    </citation>
    <scope>NUCLEOTIDE SEQUENCE [LARGE SCALE GENOMIC DNA]</scope>
    <source>
        <strain evidence="2 3">KCTC43456</strain>
    </source>
</reference>
<dbReference type="AlphaFoldDB" id="A0AAW9AB30"/>
<dbReference type="Proteomes" id="UP001271648">
    <property type="component" value="Unassembled WGS sequence"/>
</dbReference>